<evidence type="ECO:0000256" key="10">
    <source>
        <dbReference type="SAM" id="MobiDB-lite"/>
    </source>
</evidence>
<evidence type="ECO:0000256" key="4">
    <source>
        <dbReference type="ARBA" id="ARBA00022824"/>
    </source>
</evidence>
<dbReference type="InterPro" id="IPR009033">
    <property type="entry name" value="Calreticulin/calnexin_P_dom_sf"/>
</dbReference>
<dbReference type="Pfam" id="PF00262">
    <property type="entry name" value="Calreticulin"/>
    <property type="match status" value="1"/>
</dbReference>
<dbReference type="InterPro" id="IPR001580">
    <property type="entry name" value="Calret/calnex"/>
</dbReference>
<feature type="compositionally biased region" description="Low complexity" evidence="10">
    <location>
        <begin position="604"/>
        <end position="632"/>
    </location>
</feature>
<accession>A0A5J4YR27</accession>
<name>A0A5J4YR27_PORPP</name>
<gene>
    <name evidence="11" type="ORF">FVE85_3904</name>
</gene>
<evidence type="ECO:0000256" key="6">
    <source>
        <dbReference type="ARBA" id="ARBA00023136"/>
    </source>
</evidence>
<feature type="chain" id="PRO_5023967353" evidence="9">
    <location>
        <begin position="26"/>
        <end position="640"/>
    </location>
</feature>
<dbReference type="FunFam" id="2.10.250.10:FF:000001">
    <property type="entry name" value="Calnexin homolog"/>
    <property type="match status" value="1"/>
</dbReference>
<feature type="disulfide bond" evidence="8">
    <location>
        <begin position="198"/>
        <end position="231"/>
    </location>
</feature>
<keyword evidence="12" id="KW-1185">Reference proteome</keyword>
<evidence type="ECO:0000256" key="8">
    <source>
        <dbReference type="PIRSR" id="PIRSR601580-3"/>
    </source>
</evidence>
<dbReference type="InterPro" id="IPR018124">
    <property type="entry name" value="Calret/calnex_CS"/>
</dbReference>
<keyword evidence="9" id="KW-0732">Signal</keyword>
<comment type="similarity">
    <text evidence="2 9">Belongs to the calreticulin family.</text>
</comment>
<dbReference type="AlphaFoldDB" id="A0A5J4YR27"/>
<dbReference type="Gene3D" id="2.10.250.10">
    <property type="entry name" value="Calreticulin/calnexin, P domain"/>
    <property type="match status" value="1"/>
</dbReference>
<keyword evidence="5 9" id="KW-1133">Transmembrane helix</keyword>
<evidence type="ECO:0000256" key="2">
    <source>
        <dbReference type="ARBA" id="ARBA00010983"/>
    </source>
</evidence>
<dbReference type="GO" id="GO:0006457">
    <property type="term" value="P:protein folding"/>
    <property type="evidence" value="ECO:0007669"/>
    <property type="project" value="InterPro"/>
</dbReference>
<dbReference type="PRINTS" id="PR00626">
    <property type="entry name" value="CALRETICULIN"/>
</dbReference>
<feature type="compositionally biased region" description="Basic and acidic residues" evidence="10">
    <location>
        <begin position="313"/>
        <end position="328"/>
    </location>
</feature>
<feature type="signal peptide" evidence="9">
    <location>
        <begin position="1"/>
        <end position="25"/>
    </location>
</feature>
<dbReference type="GO" id="GO:0051082">
    <property type="term" value="F:unfolded protein binding"/>
    <property type="evidence" value="ECO:0007669"/>
    <property type="project" value="InterPro"/>
</dbReference>
<dbReference type="PANTHER" id="PTHR11073">
    <property type="entry name" value="CALRETICULIN AND CALNEXIN"/>
    <property type="match status" value="1"/>
</dbReference>
<dbReference type="PANTHER" id="PTHR11073:SF1">
    <property type="entry name" value="CALNEXIN 14D-RELATED"/>
    <property type="match status" value="1"/>
</dbReference>
<comment type="subcellular location">
    <subcellularLocation>
        <location evidence="1">Endoplasmic reticulum membrane</location>
        <topology evidence="1">Single-pass membrane protein</topology>
    </subcellularLocation>
</comment>
<protein>
    <submittedName>
        <fullName evidence="11">Calnexin-like 1</fullName>
    </submittedName>
</protein>
<dbReference type="GO" id="GO:0005509">
    <property type="term" value="F:calcium ion binding"/>
    <property type="evidence" value="ECO:0007669"/>
    <property type="project" value="InterPro"/>
</dbReference>
<sequence length="640" mass="69079">MVRNRMVAALLCALGVVVLVGVVSAQQDDEQIAGGANPLEGMDDEELARLMEAYGGGGFGGMGENYEDEDPYGGLGAGGFGDMPPPGPELDDLVIDSGVDSEAYSPPDAPASALFLETFQRNAFDEDRWVYSSKAQYNGRFVLGGGRAPGIHGDKGAMLSEKARFYGAVAMLPEPVVVAHGDKLVFQYEVKFDSGLTCSGAYMKLPKSPFATPDVFDNSVQYSIMFGPDKCGDTAKVHVIIQSEHPTTGKLTEHHLTNPPAPFIFGSETHLYTLVLDVAAQTYEVRVDGDVKKAGSLAHDFEPPFQPPSTIPDAKDTKPADWEDEPRIPDPSATKPADWDEDAPLFIPDESATKPDDWLEDEEPQIPDPSAVKPDEWEDSEDGAWQAPLIENPKCVDNGCGPWVAPQIANPDYKGKWTAPMIDNPKYVGPWAPREIENPDYYKVEQVTLLPIAALAFEIWAMDYGIIFDNVYLGTSVEDAEAFANATTVVKRAAETKKSEHTAKKDASDVNSKIKNQVLDAADAVANALEVVLSPIDALLRKHGLDVYVDAALDFVGSHPLIPSVGIPLVLVVFFLVLTAHRKKQTRSSRTTAVPDVSAKKTDAPQADDAAAPAPSAEQSEITPEPKPAAAATRRRKAEH</sequence>
<keyword evidence="8" id="KW-1015">Disulfide bond</keyword>
<dbReference type="Gene3D" id="2.60.120.200">
    <property type="match status" value="1"/>
</dbReference>
<evidence type="ECO:0000256" key="7">
    <source>
        <dbReference type="ARBA" id="ARBA00023186"/>
    </source>
</evidence>
<feature type="region of interest" description="Disordered" evidence="10">
    <location>
        <begin position="297"/>
        <end position="378"/>
    </location>
</feature>
<keyword evidence="7 9" id="KW-0143">Chaperone</keyword>
<dbReference type="GO" id="GO:0005789">
    <property type="term" value="C:endoplasmic reticulum membrane"/>
    <property type="evidence" value="ECO:0007669"/>
    <property type="project" value="UniProtKB-SubCell"/>
</dbReference>
<evidence type="ECO:0000256" key="5">
    <source>
        <dbReference type="ARBA" id="ARBA00022989"/>
    </source>
</evidence>
<proteinExistence type="inferred from homology"/>
<dbReference type="GO" id="GO:0036503">
    <property type="term" value="P:ERAD pathway"/>
    <property type="evidence" value="ECO:0007669"/>
    <property type="project" value="TreeGrafter"/>
</dbReference>
<keyword evidence="4 9" id="KW-0256">Endoplasmic reticulum</keyword>
<dbReference type="SUPFAM" id="SSF63887">
    <property type="entry name" value="P-domain of calnexin/calreticulin"/>
    <property type="match status" value="1"/>
</dbReference>
<dbReference type="OrthoDB" id="1938156at2759"/>
<keyword evidence="3 9" id="KW-0812">Transmembrane</keyword>
<dbReference type="OMA" id="ITHDEAC"/>
<reference evidence="12" key="1">
    <citation type="journal article" date="2019" name="Nat. Commun.">
        <title>Expansion of phycobilisome linker gene families in mesophilic red algae.</title>
        <authorList>
            <person name="Lee J."/>
            <person name="Kim D."/>
            <person name="Bhattacharya D."/>
            <person name="Yoon H.S."/>
        </authorList>
    </citation>
    <scope>NUCLEOTIDE SEQUENCE [LARGE SCALE GENOMIC DNA]</scope>
    <source>
        <strain evidence="12">CCMP 1328</strain>
    </source>
</reference>
<dbReference type="EMBL" id="VRMN01000005">
    <property type="protein sequence ID" value="KAA8493929.1"/>
    <property type="molecule type" value="Genomic_DNA"/>
</dbReference>
<evidence type="ECO:0000313" key="11">
    <source>
        <dbReference type="EMBL" id="KAA8493929.1"/>
    </source>
</evidence>
<dbReference type="InterPro" id="IPR013320">
    <property type="entry name" value="ConA-like_dom_sf"/>
</dbReference>
<dbReference type="Proteomes" id="UP000324585">
    <property type="component" value="Unassembled WGS sequence"/>
</dbReference>
<feature type="region of interest" description="Disordered" evidence="10">
    <location>
        <begin position="585"/>
        <end position="640"/>
    </location>
</feature>
<organism evidence="11 12">
    <name type="scientific">Porphyridium purpureum</name>
    <name type="common">Red alga</name>
    <name type="synonym">Porphyridium cruentum</name>
    <dbReference type="NCBI Taxonomy" id="35688"/>
    <lineage>
        <taxon>Eukaryota</taxon>
        <taxon>Rhodophyta</taxon>
        <taxon>Bangiophyceae</taxon>
        <taxon>Porphyridiales</taxon>
        <taxon>Porphyridiaceae</taxon>
        <taxon>Porphyridium</taxon>
    </lineage>
</organism>
<comment type="caution">
    <text evidence="11">The sequence shown here is derived from an EMBL/GenBank/DDBJ whole genome shotgun (WGS) entry which is preliminary data.</text>
</comment>
<evidence type="ECO:0000256" key="1">
    <source>
        <dbReference type="ARBA" id="ARBA00004389"/>
    </source>
</evidence>
<evidence type="ECO:0000256" key="9">
    <source>
        <dbReference type="RuleBase" id="RU362126"/>
    </source>
</evidence>
<dbReference type="SUPFAM" id="SSF49899">
    <property type="entry name" value="Concanavalin A-like lectins/glucanases"/>
    <property type="match status" value="1"/>
</dbReference>
<feature type="transmembrane region" description="Helical" evidence="9">
    <location>
        <begin position="561"/>
        <end position="580"/>
    </location>
</feature>
<evidence type="ECO:0000256" key="3">
    <source>
        <dbReference type="ARBA" id="ARBA00022692"/>
    </source>
</evidence>
<evidence type="ECO:0000313" key="12">
    <source>
        <dbReference type="Proteomes" id="UP000324585"/>
    </source>
</evidence>
<keyword evidence="6 9" id="KW-0472">Membrane</keyword>
<dbReference type="PROSITE" id="PS00804">
    <property type="entry name" value="CALRETICULIN_2"/>
    <property type="match status" value="1"/>
</dbReference>